<evidence type="ECO:0000256" key="1">
    <source>
        <dbReference type="ARBA" id="ARBA00000245"/>
    </source>
</evidence>
<dbReference type="GO" id="GO:0046872">
    <property type="term" value="F:metal ion binding"/>
    <property type="evidence" value="ECO:0007669"/>
    <property type="project" value="UniProtKB-KW"/>
</dbReference>
<evidence type="ECO:0000256" key="3">
    <source>
        <dbReference type="ARBA" id="ARBA00012562"/>
    </source>
</evidence>
<name>W1P0R5_AMBTC</name>
<evidence type="ECO:0000256" key="4">
    <source>
        <dbReference type="ARBA" id="ARBA00022722"/>
    </source>
</evidence>
<reference evidence="13" key="1">
    <citation type="journal article" date="2013" name="Science">
        <title>The Amborella genome and the evolution of flowering plants.</title>
        <authorList>
            <consortium name="Amborella Genome Project"/>
        </authorList>
    </citation>
    <scope>NUCLEOTIDE SEQUENCE [LARGE SCALE GENOMIC DNA]</scope>
</reference>
<evidence type="ECO:0000256" key="2">
    <source>
        <dbReference type="ARBA" id="ARBA00009547"/>
    </source>
</evidence>
<dbReference type="CDD" id="cd11010">
    <property type="entry name" value="S1-P1_nuclease"/>
    <property type="match status" value="2"/>
</dbReference>
<feature type="transmembrane region" description="Helical" evidence="11">
    <location>
        <begin position="488"/>
        <end position="510"/>
    </location>
</feature>
<dbReference type="PANTHER" id="PTHR33146:SF26">
    <property type="entry name" value="ENDONUCLEASE 4"/>
    <property type="match status" value="1"/>
</dbReference>
<dbReference type="STRING" id="13333.W1P0R5"/>
<keyword evidence="11" id="KW-1133">Transmembrane helix</keyword>
<dbReference type="GO" id="GO:0000014">
    <property type="term" value="F:single-stranded DNA endodeoxyribonuclease activity"/>
    <property type="evidence" value="ECO:0007669"/>
    <property type="project" value="UniProtKB-ARBA"/>
</dbReference>
<dbReference type="FunFam" id="1.10.575.10:FF:000002">
    <property type="entry name" value="Endonuclease 2"/>
    <property type="match status" value="2"/>
</dbReference>
<evidence type="ECO:0000256" key="8">
    <source>
        <dbReference type="ARBA" id="ARBA00022801"/>
    </source>
</evidence>
<gene>
    <name evidence="12" type="ORF">AMTR_s00003p00263500</name>
</gene>
<keyword evidence="4" id="KW-0540">Nuclease</keyword>
<keyword evidence="11" id="KW-0472">Membrane</keyword>
<dbReference type="PANTHER" id="PTHR33146">
    <property type="entry name" value="ENDONUCLEASE 4"/>
    <property type="match status" value="1"/>
</dbReference>
<keyword evidence="6" id="KW-0732">Signal</keyword>
<keyword evidence="8" id="KW-0378">Hydrolase</keyword>
<dbReference type="InterPro" id="IPR003154">
    <property type="entry name" value="S1/P1nuclease"/>
</dbReference>
<dbReference type="Pfam" id="PF02265">
    <property type="entry name" value="S1-P1_nuclease"/>
    <property type="match status" value="2"/>
</dbReference>
<dbReference type="Gene3D" id="1.10.575.10">
    <property type="entry name" value="P1 Nuclease"/>
    <property type="match status" value="2"/>
</dbReference>
<dbReference type="OMA" id="TVCPDLY"/>
<evidence type="ECO:0000256" key="5">
    <source>
        <dbReference type="ARBA" id="ARBA00022723"/>
    </source>
</evidence>
<evidence type="ECO:0000256" key="7">
    <source>
        <dbReference type="ARBA" id="ARBA00022759"/>
    </source>
</evidence>
<keyword evidence="9" id="KW-1015">Disulfide bond</keyword>
<evidence type="ECO:0000313" key="13">
    <source>
        <dbReference type="Proteomes" id="UP000017836"/>
    </source>
</evidence>
<comment type="similarity">
    <text evidence="2">Belongs to the nuclease type I family.</text>
</comment>
<dbReference type="GO" id="GO:0004521">
    <property type="term" value="F:RNA endonuclease activity"/>
    <property type="evidence" value="ECO:0007669"/>
    <property type="project" value="UniProtKB-ARBA"/>
</dbReference>
<dbReference type="GO" id="GO:0003676">
    <property type="term" value="F:nucleic acid binding"/>
    <property type="evidence" value="ECO:0007669"/>
    <property type="project" value="InterPro"/>
</dbReference>
<dbReference type="EMBL" id="KI394358">
    <property type="protein sequence ID" value="ERN03432.1"/>
    <property type="molecule type" value="Genomic_DNA"/>
</dbReference>
<comment type="catalytic activity">
    <reaction evidence="1">
        <text>Endonucleolytic cleavage to 5'-phosphomononucleotide and 5'-phosphooligonucleotide end-products.</text>
        <dbReference type="EC" id="3.1.30.1"/>
    </reaction>
</comment>
<evidence type="ECO:0000313" key="12">
    <source>
        <dbReference type="EMBL" id="ERN03432.1"/>
    </source>
</evidence>
<proteinExistence type="inferred from homology"/>
<dbReference type="Proteomes" id="UP000017836">
    <property type="component" value="Unassembled WGS sequence"/>
</dbReference>
<evidence type="ECO:0000256" key="6">
    <source>
        <dbReference type="ARBA" id="ARBA00022729"/>
    </source>
</evidence>
<protein>
    <recommendedName>
        <fullName evidence="3">Aspergillus nuclease S1</fullName>
        <ecNumber evidence="3">3.1.30.1</ecNumber>
    </recommendedName>
</protein>
<evidence type="ECO:0000256" key="10">
    <source>
        <dbReference type="ARBA" id="ARBA00023180"/>
    </source>
</evidence>
<keyword evidence="10" id="KW-0325">Glycoprotein</keyword>
<dbReference type="GO" id="GO:0006308">
    <property type="term" value="P:DNA catabolic process"/>
    <property type="evidence" value="ECO:0007669"/>
    <property type="project" value="InterPro"/>
</dbReference>
<sequence length="735" mass="83260">MVSINELVYWGIGFKSKEIENSALPKRPTYKKVYHHPHDHGNSMVMRIITANQWVGWLWRERDSLVVACMEYPRQVLHCWLLGLLASFPRVLAWGKDGHYATCKIAEGLLAEDAALAVKKLLPEYANGDLASLCSWPDEIRHFHQWRWSSPLHYIDTPDFKCNYEYSRDCHDFTGNEGRCVAGAIYNYTAQLTTFADPASEGKYNLTEALLFLSHFMGDIHQPLHVGFTGDEGGNTIIVRWFKRKSNLHHIWDNMIIETAIKDYYDSDLLLMIQSMERNITEDWSADIASWRNCNFNQMVCPNPYASESIKLACKFAYRNATPGTTLRDEYFVSRLPIVEKRLAQGILVIDDASRLCGAWGSLLEQRRSCYDLPDRAETLFCGLSFGSLIWHAKSRGYDAMSESGPSGVDFLLVCPSFSRLFWTLKQLMQFRICCQIMSMETSQLSAHGQIRLGTGISTDGPAPCTSLTPQMSLVALNIQEICSISNFSMFIITSAIIVIITVIVTSSVIGQSLIILLKPNIAEPVEFSVGFVGDCHDQHGKKNMCVAGAIQNFTSQLAHYKEGSSDRRHNMTEALLFLSHFMGDVHQPLHVGFTSDEGGNTIELRWFKHKSNLHHVWDREIILTAIKELYDKDMELFQESIQKNITDGAWLDELSFWEECHDHFSCPKKYATESISIACKWGYKDVTPGAVLADDYFSSRLPIIEKRIAQGGVRLAMTLNRLFGEHNTGNMAAT</sequence>
<dbReference type="AlphaFoldDB" id="W1P0R5"/>
<dbReference type="EC" id="3.1.30.1" evidence="3"/>
<dbReference type="InterPro" id="IPR008947">
    <property type="entry name" value="PLipase_C/P1_nuclease_dom_sf"/>
</dbReference>
<accession>W1P0R5</accession>
<dbReference type="Gramene" id="ERN03432">
    <property type="protein sequence ID" value="ERN03432"/>
    <property type="gene ID" value="AMTR_s00003p00263500"/>
</dbReference>
<evidence type="ECO:0000256" key="11">
    <source>
        <dbReference type="SAM" id="Phobius"/>
    </source>
</evidence>
<keyword evidence="5" id="KW-0479">Metal-binding</keyword>
<organism evidence="12 13">
    <name type="scientific">Amborella trichopoda</name>
    <dbReference type="NCBI Taxonomy" id="13333"/>
    <lineage>
        <taxon>Eukaryota</taxon>
        <taxon>Viridiplantae</taxon>
        <taxon>Streptophyta</taxon>
        <taxon>Embryophyta</taxon>
        <taxon>Tracheophyta</taxon>
        <taxon>Spermatophyta</taxon>
        <taxon>Magnoliopsida</taxon>
        <taxon>Amborellales</taxon>
        <taxon>Amborellaceae</taxon>
        <taxon>Amborella</taxon>
    </lineage>
</organism>
<keyword evidence="7" id="KW-0255">Endonuclease</keyword>
<dbReference type="eggNOG" id="ENOG502QRXU">
    <property type="taxonomic scope" value="Eukaryota"/>
</dbReference>
<dbReference type="HOGENOM" id="CLU_377381_0_0_1"/>
<keyword evidence="11" id="KW-0812">Transmembrane</keyword>
<evidence type="ECO:0000256" key="9">
    <source>
        <dbReference type="ARBA" id="ARBA00023157"/>
    </source>
</evidence>
<dbReference type="SUPFAM" id="SSF48537">
    <property type="entry name" value="Phospholipase C/P1 nuclease"/>
    <property type="match status" value="2"/>
</dbReference>
<keyword evidence="13" id="KW-1185">Reference proteome</keyword>
<dbReference type="GO" id="GO:0004519">
    <property type="term" value="F:endonuclease activity"/>
    <property type="evidence" value="ECO:0000318"/>
    <property type="project" value="GO_Central"/>
</dbReference>